<dbReference type="Proteomes" id="UP001159042">
    <property type="component" value="Unassembled WGS sequence"/>
</dbReference>
<dbReference type="GO" id="GO:0031422">
    <property type="term" value="C:RecQ family helicase-topoisomerase III complex"/>
    <property type="evidence" value="ECO:0007669"/>
    <property type="project" value="TreeGrafter"/>
</dbReference>
<evidence type="ECO:0000259" key="8">
    <source>
        <dbReference type="Pfam" id="PF16099"/>
    </source>
</evidence>
<dbReference type="AlphaFoldDB" id="A0AAV8W453"/>
<dbReference type="Pfam" id="PF08585">
    <property type="entry name" value="RMI1_N_C"/>
    <property type="match status" value="1"/>
</dbReference>
<dbReference type="PANTHER" id="PTHR14790">
    <property type="entry name" value="RECQ-MEDIATED GENOME INSTABILITY PROTEIN 1 RMI1"/>
    <property type="match status" value="1"/>
</dbReference>
<sequence>MDEVSTIKAFFQSRQVHLSTGWLEGCISWCKEENLPPNYTPKDLQLKVYEQWLLLDLRDVEVPCLPPGLSNKTKYVLTDNYSLQMMKVVDISKPKYWQLQRIRNNTSGVNETETESSKRVLQMTLTDGVQEVEAMEYKHIPCLNLNLTPGIKIRLMGPITVRKGRLMLEAKNVKILGGEVEDLIVPNAAENVLAACMRLPLNPKPAVIEERLLTENMDVLQGAGNKSMTSLGANKPAVANQCSAGSITSTTIASNNPGLSNSRIDRNNSVNLPVVGSNRGLSNNSIMNNTINCRNNSNRNVPHAVPGTSGDTSKITKNAVNINDDEDMIAEEIQLLLEAERDFEEQAAKRRKSDNKTPDLFEDMEDDAIFENIDIPPAHIETALKLKTSPVLNNKIFKDIAVPSTSAKTCSEPLRNENVIRNGYNSVEVEENFFEKMDTGVNFNQVTKESSWKPVTAPKPLVLTIEKLLKNLPNITNGKFKIRAKFCGVEEKLTVVNDDYYFVINVKDDTGSLAVRVHSDLLSDIAGYCAPALTSFKAAVERKDEDAQRTVVNAIRKIKDRLVSLNDVVEVQISAKEKFPVIVRILE</sequence>
<name>A0AAV8W453_9CUCU</name>
<evidence type="ECO:0000256" key="1">
    <source>
        <dbReference type="ARBA" id="ARBA00004123"/>
    </source>
</evidence>
<evidence type="ECO:0000259" key="9">
    <source>
        <dbReference type="Pfam" id="PF21000"/>
    </source>
</evidence>
<evidence type="ECO:0000256" key="5">
    <source>
        <dbReference type="ARBA" id="ARBA00023242"/>
    </source>
</evidence>
<gene>
    <name evidence="10" type="ORF">NQ315_003054</name>
</gene>
<dbReference type="InterPro" id="IPR049363">
    <property type="entry name" value="RMI1_N"/>
</dbReference>
<protein>
    <recommendedName>
        <fullName evidence="3">RecQ-mediated genome instability protein 1</fullName>
    </recommendedName>
</protein>
<keyword evidence="11" id="KW-1185">Reference proteome</keyword>
<dbReference type="GO" id="GO:0000724">
    <property type="term" value="P:double-strand break repair via homologous recombination"/>
    <property type="evidence" value="ECO:0007669"/>
    <property type="project" value="TreeGrafter"/>
</dbReference>
<dbReference type="Gene3D" id="1.10.8.1020">
    <property type="entry name" value="RecQ-mediated genome instability protein 1, N-terminal domain"/>
    <property type="match status" value="1"/>
</dbReference>
<evidence type="ECO:0000256" key="6">
    <source>
        <dbReference type="ARBA" id="ARBA00024977"/>
    </source>
</evidence>
<dbReference type="Gene3D" id="2.40.50.770">
    <property type="entry name" value="RecQ-mediated genome instability protein Rmi1, C-terminal domain"/>
    <property type="match status" value="1"/>
</dbReference>
<dbReference type="InterPro" id="IPR032199">
    <property type="entry name" value="RMI1_C"/>
</dbReference>
<dbReference type="GO" id="GO:0000166">
    <property type="term" value="F:nucleotide binding"/>
    <property type="evidence" value="ECO:0007669"/>
    <property type="project" value="InterPro"/>
</dbReference>
<dbReference type="GO" id="GO:0016604">
    <property type="term" value="C:nuclear body"/>
    <property type="evidence" value="ECO:0007669"/>
    <property type="project" value="TreeGrafter"/>
</dbReference>
<dbReference type="Pfam" id="PF21000">
    <property type="entry name" value="RMI1_N_N"/>
    <property type="match status" value="1"/>
</dbReference>
<organism evidence="10 11">
    <name type="scientific">Exocentrus adspersus</name>
    <dbReference type="NCBI Taxonomy" id="1586481"/>
    <lineage>
        <taxon>Eukaryota</taxon>
        <taxon>Metazoa</taxon>
        <taxon>Ecdysozoa</taxon>
        <taxon>Arthropoda</taxon>
        <taxon>Hexapoda</taxon>
        <taxon>Insecta</taxon>
        <taxon>Pterygota</taxon>
        <taxon>Neoptera</taxon>
        <taxon>Endopterygota</taxon>
        <taxon>Coleoptera</taxon>
        <taxon>Polyphaga</taxon>
        <taxon>Cucujiformia</taxon>
        <taxon>Chrysomeloidea</taxon>
        <taxon>Cerambycidae</taxon>
        <taxon>Lamiinae</taxon>
        <taxon>Acanthocinini</taxon>
        <taxon>Exocentrus</taxon>
    </lineage>
</organism>
<proteinExistence type="inferred from homology"/>
<dbReference type="Pfam" id="PF16099">
    <property type="entry name" value="RMI1_C"/>
    <property type="match status" value="1"/>
</dbReference>
<evidence type="ECO:0000313" key="10">
    <source>
        <dbReference type="EMBL" id="KAJ8921436.1"/>
    </source>
</evidence>
<accession>A0AAV8W453</accession>
<dbReference type="GO" id="GO:0000712">
    <property type="term" value="P:resolution of meiotic recombination intermediates"/>
    <property type="evidence" value="ECO:0007669"/>
    <property type="project" value="TreeGrafter"/>
</dbReference>
<dbReference type="SMART" id="SM01161">
    <property type="entry name" value="DUF1767"/>
    <property type="match status" value="1"/>
</dbReference>
<keyword evidence="4" id="KW-0235">DNA replication</keyword>
<dbReference type="InterPro" id="IPR013894">
    <property type="entry name" value="RMI1_OB"/>
</dbReference>
<reference evidence="10 11" key="1">
    <citation type="journal article" date="2023" name="Insect Mol. Biol.">
        <title>Genome sequencing provides insights into the evolution of gene families encoding plant cell wall-degrading enzymes in longhorned beetles.</title>
        <authorList>
            <person name="Shin N.R."/>
            <person name="Okamura Y."/>
            <person name="Kirsch R."/>
            <person name="Pauchet Y."/>
        </authorList>
    </citation>
    <scope>NUCLEOTIDE SEQUENCE [LARGE SCALE GENOMIC DNA]</scope>
    <source>
        <strain evidence="10">EAD_L_NR</strain>
    </source>
</reference>
<dbReference type="EMBL" id="JANEYG010000010">
    <property type="protein sequence ID" value="KAJ8921436.1"/>
    <property type="molecule type" value="Genomic_DNA"/>
</dbReference>
<dbReference type="PANTHER" id="PTHR14790:SF15">
    <property type="entry name" value="RECQ-MEDIATED GENOME INSTABILITY PROTEIN 1"/>
    <property type="match status" value="1"/>
</dbReference>
<dbReference type="InterPro" id="IPR044881">
    <property type="entry name" value="RMI1_N_N_sf"/>
</dbReference>
<evidence type="ECO:0000256" key="2">
    <source>
        <dbReference type="ARBA" id="ARBA00006395"/>
    </source>
</evidence>
<evidence type="ECO:0000256" key="3">
    <source>
        <dbReference type="ARBA" id="ARBA00018987"/>
    </source>
</evidence>
<evidence type="ECO:0000313" key="11">
    <source>
        <dbReference type="Proteomes" id="UP001159042"/>
    </source>
</evidence>
<keyword evidence="5" id="KW-0539">Nucleus</keyword>
<comment type="subcellular location">
    <subcellularLocation>
        <location evidence="1">Nucleus</location>
    </subcellularLocation>
</comment>
<feature type="domain" description="RecQ mediated genome instability protein 1 OB-fold" evidence="7">
    <location>
        <begin position="65"/>
        <end position="184"/>
    </location>
</feature>
<comment type="similarity">
    <text evidence="2">Belongs to the RMI1 family.</text>
</comment>
<evidence type="ECO:0000256" key="4">
    <source>
        <dbReference type="ARBA" id="ARBA00022705"/>
    </source>
</evidence>
<feature type="domain" description="RMI1 N-terminal" evidence="9">
    <location>
        <begin position="12"/>
        <end position="60"/>
    </location>
</feature>
<evidence type="ECO:0000259" key="7">
    <source>
        <dbReference type="Pfam" id="PF08585"/>
    </source>
</evidence>
<dbReference type="GO" id="GO:0006260">
    <property type="term" value="P:DNA replication"/>
    <property type="evidence" value="ECO:0007669"/>
    <property type="project" value="UniProtKB-KW"/>
</dbReference>
<comment type="caution">
    <text evidence="10">The sequence shown here is derived from an EMBL/GenBank/DDBJ whole genome shotgun (WGS) entry which is preliminary data.</text>
</comment>
<dbReference type="InterPro" id="IPR042470">
    <property type="entry name" value="RMI1_N_C_sf"/>
</dbReference>
<feature type="domain" description="RecQ-mediated genome instability protein 1 C-terminal OB-fold" evidence="8">
    <location>
        <begin position="470"/>
        <end position="584"/>
    </location>
</feature>
<comment type="function">
    <text evidence="6">Essential component of the RMI complex, a complex that plays an important role in the processing of homologous recombination intermediates to limit DNA crossover formation in cells. Promotes TOP3A binding to double Holliday junctions (DHJ) and hence stimulates TOP3A-mediated dissolution. Required for BLM phosphorylation during mitosis. Within the BLM complex, required for BLM and TOP3A stability.</text>
</comment>